<dbReference type="AlphaFoldDB" id="A0A418MAM4"/>
<dbReference type="InterPro" id="IPR012334">
    <property type="entry name" value="Pectin_lyas_fold"/>
</dbReference>
<evidence type="ECO:0000313" key="2">
    <source>
        <dbReference type="EMBL" id="RIV23423.1"/>
    </source>
</evidence>
<dbReference type="EMBL" id="QXED01000003">
    <property type="protein sequence ID" value="RIV23423.1"/>
    <property type="molecule type" value="Genomic_DNA"/>
</dbReference>
<proteinExistence type="predicted"/>
<dbReference type="InterPro" id="IPR011050">
    <property type="entry name" value="Pectin_lyase_fold/virulence"/>
</dbReference>
<name>A0A418MAM4_9BACT</name>
<dbReference type="SMART" id="SM00710">
    <property type="entry name" value="PbH1"/>
    <property type="match status" value="4"/>
</dbReference>
<keyword evidence="3" id="KW-1185">Reference proteome</keyword>
<dbReference type="SUPFAM" id="SSF51126">
    <property type="entry name" value="Pectin lyase-like"/>
    <property type="match status" value="2"/>
</dbReference>
<feature type="domain" description="Rhamnogalacturonase A/B/Epimerase-like pectate lyase" evidence="1">
    <location>
        <begin position="73"/>
        <end position="264"/>
    </location>
</feature>
<evidence type="ECO:0000313" key="3">
    <source>
        <dbReference type="Proteomes" id="UP000283523"/>
    </source>
</evidence>
<organism evidence="2 3">
    <name type="scientific">Fibrisoma montanum</name>
    <dbReference type="NCBI Taxonomy" id="2305895"/>
    <lineage>
        <taxon>Bacteria</taxon>
        <taxon>Pseudomonadati</taxon>
        <taxon>Bacteroidota</taxon>
        <taxon>Cytophagia</taxon>
        <taxon>Cytophagales</taxon>
        <taxon>Spirosomataceae</taxon>
        <taxon>Fibrisoma</taxon>
    </lineage>
</organism>
<dbReference type="Proteomes" id="UP000283523">
    <property type="component" value="Unassembled WGS sequence"/>
</dbReference>
<dbReference type="InterPro" id="IPR006626">
    <property type="entry name" value="PbH1"/>
</dbReference>
<evidence type="ECO:0000259" key="1">
    <source>
        <dbReference type="Pfam" id="PF12708"/>
    </source>
</evidence>
<dbReference type="Gene3D" id="2.160.20.10">
    <property type="entry name" value="Single-stranded right-handed beta-helix, Pectin lyase-like"/>
    <property type="match status" value="1"/>
</dbReference>
<comment type="caution">
    <text evidence="2">The sequence shown here is derived from an EMBL/GenBank/DDBJ whole genome shotgun (WGS) entry which is preliminary data.</text>
</comment>
<accession>A0A418MAM4</accession>
<dbReference type="InterPro" id="IPR024535">
    <property type="entry name" value="RHGA/B-epi-like_pectate_lyase"/>
</dbReference>
<reference evidence="2 3" key="1">
    <citation type="submission" date="2018-08" db="EMBL/GenBank/DDBJ databases">
        <title>Fibrisoma montanum sp. nov., isolated from Danxia mountain soil.</title>
        <authorList>
            <person name="Huang Y."/>
        </authorList>
    </citation>
    <scope>NUCLEOTIDE SEQUENCE [LARGE SCALE GENOMIC DNA]</scope>
    <source>
        <strain evidence="2 3">HYT19</strain>
    </source>
</reference>
<sequence>MLSQQKQTKLISFVKHIFTPTQNQLILFAALLITNLTTSCTQQIESIAPQETPTSIVIEEPKVVNVTITVDAIDVKAFGAKGDGQADDTEAITKALKSGAGKQVLFPEGTYKVTKVIKLEVSNIEIAGLGKSKILSTERTIIDLGNVSNVSFKNLSFESTNTNAATYYFGLMASNRKTISGLSVSGCTFSAPNCSTAGIKLVTDAVGSSVKNISINNCTFNNIGNMAIEIQNHLYDGIDRFSQIEVSSCTFSNLGLNENAAYHYGMAVSFSGKGSNLIVADNRISNPYDIGIELAGSIKNAQIVRNQLSELTRMNKEANRPLSVISISSSKGDMHENIQIIANQNLNKDDKAYIFFGNVTSATVENNKFNTMWFMQLRNVSNSTFKNNQISSRGGNALLIESTNLSSQNNQFLNSTFSCDGNSSAEAVVKFKGSQTNKNTIVKSQLIRSTNKTVYLKETDSASKNELQNCTFNS</sequence>
<dbReference type="Pfam" id="PF12708">
    <property type="entry name" value="Pect-lyase_RHGA_epim"/>
    <property type="match status" value="1"/>
</dbReference>
<gene>
    <name evidence="2" type="ORF">DYU11_10490</name>
</gene>
<protein>
    <recommendedName>
        <fullName evidence="1">Rhamnogalacturonase A/B/Epimerase-like pectate lyase domain-containing protein</fullName>
    </recommendedName>
</protein>